<evidence type="ECO:0000313" key="2">
    <source>
        <dbReference type="Proteomes" id="UP000238205"/>
    </source>
</evidence>
<comment type="caution">
    <text evidence="1">The sequence shown here is derived from an EMBL/GenBank/DDBJ whole genome shotgun (WGS) entry which is preliminary data.</text>
</comment>
<evidence type="ECO:0008006" key="3">
    <source>
        <dbReference type="Google" id="ProtNLM"/>
    </source>
</evidence>
<evidence type="ECO:0000313" key="1">
    <source>
        <dbReference type="EMBL" id="PRY74536.1"/>
    </source>
</evidence>
<dbReference type="AlphaFoldDB" id="A0A2T0VTS8"/>
<dbReference type="OrthoDB" id="2155584at2"/>
<dbReference type="EMBL" id="PVTO01000041">
    <property type="protein sequence ID" value="PRY74536.1"/>
    <property type="molecule type" value="Genomic_DNA"/>
</dbReference>
<proteinExistence type="predicted"/>
<organism evidence="1 2">
    <name type="scientific">Alkalibacterium olivapovliticus</name>
    <dbReference type="NCBI Taxonomy" id="99907"/>
    <lineage>
        <taxon>Bacteria</taxon>
        <taxon>Bacillati</taxon>
        <taxon>Bacillota</taxon>
        <taxon>Bacilli</taxon>
        <taxon>Lactobacillales</taxon>
        <taxon>Carnobacteriaceae</taxon>
        <taxon>Alkalibacterium</taxon>
    </lineage>
</organism>
<dbReference type="RefSeq" id="WP_106196251.1">
    <property type="nucleotide sequence ID" value="NZ_PVTO01000041.1"/>
</dbReference>
<sequence>MDISDREETPYNSIMYQLNDSPKKSTETTTVIMNRYFDSQYFPYSCMKLFGESLGYKRSLPYILGETYFVPDRGTSKKPASWYALHHVANSNFNSADKKLTLFTKQHPILTQDTTHVGFEKQLNVASHLYFTQTKLVEGLFNHFDVSRNRIYRENLVHQRLERVSYQLPSFTAYDFFQFMTFYNAQKSLSTILGEDTPYLDEARSSFRLPKMDK</sequence>
<name>A0A2T0VTS8_9LACT</name>
<keyword evidence="2" id="KW-1185">Reference proteome</keyword>
<protein>
    <recommendedName>
        <fullName evidence="3">ComK protein</fullName>
    </recommendedName>
</protein>
<dbReference type="Proteomes" id="UP000238205">
    <property type="component" value="Unassembled WGS sequence"/>
</dbReference>
<reference evidence="1 2" key="1">
    <citation type="submission" date="2018-03" db="EMBL/GenBank/DDBJ databases">
        <title>Genomic Encyclopedia of Archaeal and Bacterial Type Strains, Phase II (KMG-II): from individual species to whole genera.</title>
        <authorList>
            <person name="Goeker M."/>
        </authorList>
    </citation>
    <scope>NUCLEOTIDE SEQUENCE [LARGE SCALE GENOMIC DNA]</scope>
    <source>
        <strain evidence="1 2">DSM 13175</strain>
    </source>
</reference>
<gene>
    <name evidence="1" type="ORF">CLV38_1413</name>
</gene>
<accession>A0A2T0VTS8</accession>